<keyword evidence="2" id="KW-0472">Membrane</keyword>
<name>A0ABV1DRU4_9FIRM</name>
<keyword evidence="2" id="KW-0812">Transmembrane</keyword>
<dbReference type="InterPro" id="IPR025376">
    <property type="entry name" value="CD1107-like_dom"/>
</dbReference>
<keyword evidence="3" id="KW-0732">Signal</keyword>
<feature type="compositionally biased region" description="Acidic residues" evidence="1">
    <location>
        <begin position="437"/>
        <end position="483"/>
    </location>
</feature>
<accession>A0ABV1DRU4</accession>
<reference evidence="5 6" key="1">
    <citation type="submission" date="2024-03" db="EMBL/GenBank/DDBJ databases">
        <title>Human intestinal bacterial collection.</title>
        <authorList>
            <person name="Pauvert C."/>
            <person name="Hitch T.C.A."/>
            <person name="Clavel T."/>
        </authorList>
    </citation>
    <scope>NUCLEOTIDE SEQUENCE [LARGE SCALE GENOMIC DNA]</scope>
    <source>
        <strain evidence="5 6">CLA-SR-H028</strain>
    </source>
</reference>
<feature type="compositionally biased region" description="Low complexity" evidence="1">
    <location>
        <begin position="254"/>
        <end position="272"/>
    </location>
</feature>
<evidence type="ECO:0000256" key="1">
    <source>
        <dbReference type="SAM" id="MobiDB-lite"/>
    </source>
</evidence>
<feature type="compositionally biased region" description="Polar residues" evidence="1">
    <location>
        <begin position="236"/>
        <end position="253"/>
    </location>
</feature>
<organism evidence="5 6">
    <name type="scientific">Blautia caccae</name>
    <dbReference type="NCBI Taxonomy" id="3133175"/>
    <lineage>
        <taxon>Bacteria</taxon>
        <taxon>Bacillati</taxon>
        <taxon>Bacillota</taxon>
        <taxon>Clostridia</taxon>
        <taxon>Lachnospirales</taxon>
        <taxon>Lachnospiraceae</taxon>
        <taxon>Blautia</taxon>
    </lineage>
</organism>
<dbReference type="Proteomes" id="UP001457898">
    <property type="component" value="Unassembled WGS sequence"/>
</dbReference>
<dbReference type="Pfam" id="PF14283">
    <property type="entry name" value="CD1107-like"/>
    <property type="match status" value="1"/>
</dbReference>
<feature type="compositionally biased region" description="Polar residues" evidence="1">
    <location>
        <begin position="46"/>
        <end position="60"/>
    </location>
</feature>
<protein>
    <submittedName>
        <fullName evidence="5">DUF4366 domain-containing protein</fullName>
    </submittedName>
</protein>
<feature type="transmembrane region" description="Helical" evidence="2">
    <location>
        <begin position="406"/>
        <end position="425"/>
    </location>
</feature>
<feature type="compositionally biased region" description="Basic and acidic residues" evidence="1">
    <location>
        <begin position="374"/>
        <end position="400"/>
    </location>
</feature>
<gene>
    <name evidence="5" type="ORF">WMO65_19165</name>
</gene>
<feature type="region of interest" description="Disordered" evidence="1">
    <location>
        <begin position="374"/>
        <end position="404"/>
    </location>
</feature>
<comment type="caution">
    <text evidence="5">The sequence shown here is derived from an EMBL/GenBank/DDBJ whole genome shotgun (WGS) entry which is preliminary data.</text>
</comment>
<evidence type="ECO:0000259" key="4">
    <source>
        <dbReference type="Pfam" id="PF14283"/>
    </source>
</evidence>
<feature type="chain" id="PRO_5046042693" evidence="3">
    <location>
        <begin position="25"/>
        <end position="483"/>
    </location>
</feature>
<sequence length="483" mass="52864">MKQIHKRVATLLFAAALTGLLASASLLSPPGSQVVWAKGGEAETETVPNEQETGPVQTESDTVEEQPEVKITIEVPEGWQSDKARAGIRVEDAKNTGVFSPAKVEARVSENGQWQDVTQSMAVEIQTNTSVYVRVTDQNGQTYEQNRYVECFDKTKPTLSAAAKDGVLYIQGKDEESGIAAIIVNGNEFTELQDGALQVRLQKADSTYPQFTLQARDQAGNLSENYKVANPYYENPKTQQETSQASGEAQGNNSLPSDATASPPTSAAGTVTEHQSTGGSSAPTEPENVGSDADAGRVQGSSSQMTDEGGKEFYTITTKGDKVFYLVIDKDKTDENVYLLTEVGENDLLNFTDGNTVTLPQNQAVVENALPIDKVEMTEEGKEIEKEETKEKEPEKKPEKQNSNTGTYLLMGLVLVAVGGGYYYMKFVRGKNHSFDADYDEDEDEEEPEPGMEEYEETSGEDEPDGEAYEEEEDEPYDEEDYS</sequence>
<feature type="region of interest" description="Disordered" evidence="1">
    <location>
        <begin position="435"/>
        <end position="483"/>
    </location>
</feature>
<proteinExistence type="predicted"/>
<keyword evidence="2" id="KW-1133">Transmembrane helix</keyword>
<dbReference type="EMBL" id="JBBMFP010000020">
    <property type="protein sequence ID" value="MEQ2433116.1"/>
    <property type="molecule type" value="Genomic_DNA"/>
</dbReference>
<evidence type="ECO:0000313" key="6">
    <source>
        <dbReference type="Proteomes" id="UP001457898"/>
    </source>
</evidence>
<evidence type="ECO:0000313" key="5">
    <source>
        <dbReference type="EMBL" id="MEQ2433116.1"/>
    </source>
</evidence>
<feature type="region of interest" description="Disordered" evidence="1">
    <location>
        <begin position="37"/>
        <end position="66"/>
    </location>
</feature>
<evidence type="ECO:0000256" key="3">
    <source>
        <dbReference type="SAM" id="SignalP"/>
    </source>
</evidence>
<feature type="compositionally biased region" description="Polar residues" evidence="1">
    <location>
        <begin position="273"/>
        <end position="283"/>
    </location>
</feature>
<feature type="signal peptide" evidence="3">
    <location>
        <begin position="1"/>
        <end position="24"/>
    </location>
</feature>
<dbReference type="RefSeq" id="WP_349064603.1">
    <property type="nucleotide sequence ID" value="NZ_JBBMFP010000020.1"/>
</dbReference>
<keyword evidence="6" id="KW-1185">Reference proteome</keyword>
<feature type="domain" description="Mobile element protein CD1107-like" evidence="4">
    <location>
        <begin position="305"/>
        <end position="432"/>
    </location>
</feature>
<feature type="region of interest" description="Disordered" evidence="1">
    <location>
        <begin position="236"/>
        <end position="308"/>
    </location>
</feature>
<evidence type="ECO:0000256" key="2">
    <source>
        <dbReference type="SAM" id="Phobius"/>
    </source>
</evidence>